<proteinExistence type="inferred from homology"/>
<comment type="caution">
    <text evidence="7">The sequence shown here is derived from an EMBL/GenBank/DDBJ whole genome shotgun (WGS) entry which is preliminary data.</text>
</comment>
<dbReference type="GO" id="GO:0019343">
    <property type="term" value="P:cysteine biosynthetic process via cystathionine"/>
    <property type="evidence" value="ECO:0007669"/>
    <property type="project" value="TreeGrafter"/>
</dbReference>
<evidence type="ECO:0000256" key="4">
    <source>
        <dbReference type="PIRSR" id="PIRSR001434-2"/>
    </source>
</evidence>
<dbReference type="InterPro" id="IPR015424">
    <property type="entry name" value="PyrdxlP-dep_Trfase"/>
</dbReference>
<dbReference type="AlphaFoldDB" id="A0A852Z1Z6"/>
<feature type="region of interest" description="Disordered" evidence="6">
    <location>
        <begin position="1"/>
        <end position="27"/>
    </location>
</feature>
<dbReference type="PANTHER" id="PTHR11808:SF15">
    <property type="entry name" value="CYSTATHIONINE GAMMA-LYASE"/>
    <property type="match status" value="1"/>
</dbReference>
<dbReference type="EC" id="2.5.1.48" evidence="7"/>
<keyword evidence="3 4" id="KW-0663">Pyridoxal phosphate</keyword>
<dbReference type="FunFam" id="3.40.640.10:FF:000009">
    <property type="entry name" value="Cystathionine gamma-synthase homolog"/>
    <property type="match status" value="1"/>
</dbReference>
<dbReference type="GO" id="GO:0005737">
    <property type="term" value="C:cytoplasm"/>
    <property type="evidence" value="ECO:0007669"/>
    <property type="project" value="TreeGrafter"/>
</dbReference>
<evidence type="ECO:0000256" key="5">
    <source>
        <dbReference type="RuleBase" id="RU362118"/>
    </source>
</evidence>
<evidence type="ECO:0000256" key="2">
    <source>
        <dbReference type="ARBA" id="ARBA00009077"/>
    </source>
</evidence>
<protein>
    <submittedName>
        <fullName evidence="7">Cystathionine gamma-synthase</fullName>
        <ecNumber evidence="7">2.5.1.48</ecNumber>
    </submittedName>
</protein>
<gene>
    <name evidence="7" type="ORF">FHR84_003559</name>
</gene>
<evidence type="ECO:0000256" key="3">
    <source>
        <dbReference type="ARBA" id="ARBA00022898"/>
    </source>
</evidence>
<dbReference type="PANTHER" id="PTHR11808">
    <property type="entry name" value="TRANS-SULFURATION ENZYME FAMILY MEMBER"/>
    <property type="match status" value="1"/>
</dbReference>
<keyword evidence="8" id="KW-1185">Reference proteome</keyword>
<dbReference type="SUPFAM" id="SSF53383">
    <property type="entry name" value="PLP-dependent transferases"/>
    <property type="match status" value="1"/>
</dbReference>
<dbReference type="CDD" id="cd00614">
    <property type="entry name" value="CGS_like"/>
    <property type="match status" value="1"/>
</dbReference>
<dbReference type="InterPro" id="IPR015422">
    <property type="entry name" value="PyrdxlP-dep_Trfase_small"/>
</dbReference>
<dbReference type="Gene3D" id="3.90.1150.10">
    <property type="entry name" value="Aspartate Aminotransferase, domain 1"/>
    <property type="match status" value="1"/>
</dbReference>
<dbReference type="GO" id="GO:0019346">
    <property type="term" value="P:transsulfuration"/>
    <property type="evidence" value="ECO:0007669"/>
    <property type="project" value="InterPro"/>
</dbReference>
<dbReference type="GO" id="GO:0004123">
    <property type="term" value="F:cystathionine gamma-lyase activity"/>
    <property type="evidence" value="ECO:0007669"/>
    <property type="project" value="TreeGrafter"/>
</dbReference>
<comment type="similarity">
    <text evidence="2 5">Belongs to the trans-sulfuration enzymes family.</text>
</comment>
<dbReference type="GO" id="GO:0003962">
    <property type="term" value="F:cystathionine gamma-synthase activity"/>
    <property type="evidence" value="ECO:0007669"/>
    <property type="project" value="UniProtKB-EC"/>
</dbReference>
<keyword evidence="7" id="KW-0808">Transferase</keyword>
<dbReference type="RefSeq" id="WP_179536549.1">
    <property type="nucleotide sequence ID" value="NZ_JACBYW010000006.1"/>
</dbReference>
<name>A0A852Z1Z6_9ACTN</name>
<dbReference type="PROSITE" id="PS00868">
    <property type="entry name" value="CYS_MET_METAB_PP"/>
    <property type="match status" value="1"/>
</dbReference>
<accession>A0A852Z1Z6</accession>
<dbReference type="Gene3D" id="3.40.640.10">
    <property type="entry name" value="Type I PLP-dependent aspartate aminotransferase-like (Major domain)"/>
    <property type="match status" value="1"/>
</dbReference>
<dbReference type="PIRSF" id="PIRSF001434">
    <property type="entry name" value="CGS"/>
    <property type="match status" value="1"/>
</dbReference>
<evidence type="ECO:0000256" key="1">
    <source>
        <dbReference type="ARBA" id="ARBA00001933"/>
    </source>
</evidence>
<sequence length="379" mass="40008">MTDGFATRAIHAGQHPDDSTGSVIPPIHATSTYAQDGVGNQRAGYEYSRTGNPTRTSLEECLAALESGTRGLAFSSGMAATDAVLRSVLRPGDHLVIPDDAYGGTFRLVDKVLTGWGVEYTPVRVSDPDAVRAAVRPNTKVLWVESPTNPLLNIADLAALARIAAETSTKLIVDNTFASPYLQQPLRLGADVVVHSTTKYLGGHSDVVGGAVVTSDEELADGVAFLQNTAGAVPGPFDAWLTLRGVKTLAARMEQHSANAARLAAALYEHPKVTRVFYPGLADHPGHEVAAGQMRRFGGMVSFTHADGEQAAVDVCSRTRLFTLAESLGGVESLIEHPGRMTHASTAGSLLQVPPELVRVSAGIEDVDDLLEDLLGALE</sequence>
<dbReference type="GO" id="GO:0030170">
    <property type="term" value="F:pyridoxal phosphate binding"/>
    <property type="evidence" value="ECO:0007669"/>
    <property type="project" value="InterPro"/>
</dbReference>
<organism evidence="7 8">
    <name type="scientific">Actinopolyspora biskrensis</name>
    <dbReference type="NCBI Taxonomy" id="1470178"/>
    <lineage>
        <taxon>Bacteria</taxon>
        <taxon>Bacillati</taxon>
        <taxon>Actinomycetota</taxon>
        <taxon>Actinomycetes</taxon>
        <taxon>Actinopolysporales</taxon>
        <taxon>Actinopolysporaceae</taxon>
        <taxon>Actinopolyspora</taxon>
    </lineage>
</organism>
<dbReference type="NCBIfam" id="NF005871">
    <property type="entry name" value="PRK07811.1"/>
    <property type="match status" value="1"/>
</dbReference>
<reference evidence="7 8" key="1">
    <citation type="submission" date="2020-07" db="EMBL/GenBank/DDBJ databases">
        <title>Genomic Encyclopedia of Type Strains, Phase III (KMG-III): the genomes of soil and plant-associated and newly described type strains.</title>
        <authorList>
            <person name="Whitman W."/>
        </authorList>
    </citation>
    <scope>NUCLEOTIDE SEQUENCE [LARGE SCALE GENOMIC DNA]</scope>
    <source>
        <strain evidence="7 8">CECT 8576</strain>
    </source>
</reference>
<dbReference type="InterPro" id="IPR054542">
    <property type="entry name" value="Cys_met_metab_PP"/>
</dbReference>
<dbReference type="InterPro" id="IPR000277">
    <property type="entry name" value="Cys/Met-Metab_PyrdxlP-dep_enz"/>
</dbReference>
<dbReference type="InterPro" id="IPR015421">
    <property type="entry name" value="PyrdxlP-dep_Trfase_major"/>
</dbReference>
<evidence type="ECO:0000313" key="8">
    <source>
        <dbReference type="Proteomes" id="UP000548304"/>
    </source>
</evidence>
<dbReference type="EMBL" id="JACBYW010000006">
    <property type="protein sequence ID" value="NYH80210.1"/>
    <property type="molecule type" value="Genomic_DNA"/>
</dbReference>
<dbReference type="Pfam" id="PF01053">
    <property type="entry name" value="Cys_Met_Meta_PP"/>
    <property type="match status" value="1"/>
</dbReference>
<evidence type="ECO:0000313" key="7">
    <source>
        <dbReference type="EMBL" id="NYH80210.1"/>
    </source>
</evidence>
<comment type="cofactor">
    <cofactor evidence="1 5">
        <name>pyridoxal 5'-phosphate</name>
        <dbReference type="ChEBI" id="CHEBI:597326"/>
    </cofactor>
</comment>
<dbReference type="Proteomes" id="UP000548304">
    <property type="component" value="Unassembled WGS sequence"/>
</dbReference>
<evidence type="ECO:0000256" key="6">
    <source>
        <dbReference type="SAM" id="MobiDB-lite"/>
    </source>
</evidence>
<feature type="modified residue" description="N6-(pyridoxal phosphate)lysine" evidence="4">
    <location>
        <position position="199"/>
    </location>
</feature>